<keyword evidence="2" id="KW-1185">Reference proteome</keyword>
<organism evidence="1 2">
    <name type="scientific">Leptothoe kymatousa TAU-MAC 1615</name>
    <dbReference type="NCBI Taxonomy" id="2364775"/>
    <lineage>
        <taxon>Bacteria</taxon>
        <taxon>Bacillati</taxon>
        <taxon>Cyanobacteriota</taxon>
        <taxon>Cyanophyceae</taxon>
        <taxon>Nodosilineales</taxon>
        <taxon>Cymatolegaceae</taxon>
        <taxon>Leptothoe</taxon>
        <taxon>Leptothoe kymatousa</taxon>
    </lineage>
</organism>
<name>A0ABS5Y6S9_9CYAN</name>
<dbReference type="Gene3D" id="2.40.50.140">
    <property type="entry name" value="Nucleic acid-binding proteins"/>
    <property type="match status" value="1"/>
</dbReference>
<evidence type="ECO:0008006" key="3">
    <source>
        <dbReference type="Google" id="ProtNLM"/>
    </source>
</evidence>
<comment type="caution">
    <text evidence="1">The sequence shown here is derived from an EMBL/GenBank/DDBJ whole genome shotgun (WGS) entry which is preliminary data.</text>
</comment>
<protein>
    <recommendedName>
        <fullName evidence="3">NfeD-like C-terminal domain-containing protein</fullName>
    </recommendedName>
</protein>
<sequence>MFSRQERNGKQNANGYEGVIDAVLTPYQEWRVKVQGVYWHARTRIPRNFMPGDIVKIEGRYELKLWIAPL</sequence>
<reference evidence="1 2" key="1">
    <citation type="journal article" date="2021" name="Mar. Drugs">
        <title>Genome Reduction and Secondary Metabolism of the Marine Sponge-Associated Cyanobacterium Leptothoe.</title>
        <authorList>
            <person name="Konstantinou D."/>
            <person name="Popin R.V."/>
            <person name="Fewer D.P."/>
            <person name="Sivonen K."/>
            <person name="Gkelis S."/>
        </authorList>
    </citation>
    <scope>NUCLEOTIDE SEQUENCE [LARGE SCALE GENOMIC DNA]</scope>
    <source>
        <strain evidence="1 2">TAU-MAC 1615</strain>
    </source>
</reference>
<gene>
    <name evidence="1" type="ORF">IXB28_15255</name>
</gene>
<dbReference type="Proteomes" id="UP001196661">
    <property type="component" value="Unassembled WGS sequence"/>
</dbReference>
<evidence type="ECO:0000313" key="1">
    <source>
        <dbReference type="EMBL" id="MBT9313569.1"/>
    </source>
</evidence>
<dbReference type="EMBL" id="JADOER010000014">
    <property type="protein sequence ID" value="MBT9313569.1"/>
    <property type="molecule type" value="Genomic_DNA"/>
</dbReference>
<accession>A0ABS5Y6S9</accession>
<evidence type="ECO:0000313" key="2">
    <source>
        <dbReference type="Proteomes" id="UP001196661"/>
    </source>
</evidence>
<dbReference type="RefSeq" id="WP_215619459.1">
    <property type="nucleotide sequence ID" value="NZ_JADOER010000014.1"/>
</dbReference>
<dbReference type="InterPro" id="IPR012340">
    <property type="entry name" value="NA-bd_OB-fold"/>
</dbReference>
<proteinExistence type="predicted"/>